<protein>
    <submittedName>
        <fullName evidence="2">Uncharacterized protein</fullName>
    </submittedName>
</protein>
<proteinExistence type="predicted"/>
<dbReference type="EMBL" id="JAANIU010004974">
    <property type="protein sequence ID" value="KAG1551059.1"/>
    <property type="molecule type" value="Genomic_DNA"/>
</dbReference>
<sequence length="233" mass="26912">MNNSEKQDSNDEFFSMEVDVYLKRVYIEQGYEAAMVATIDFLKMWESCNVGPKNLTYEVDGVILTREDYAIHVIDGIKLYVHGEAMRTENLETSWEEEDDMELLNNVEGLISEQYQQYTTTIREIEEHLILRDTLCDTLATNIRHWAHFRFAKPRSTKESVGIYSAIKQTMLKTILPGYSFHRALSNKIKQVDPWTRIVGDSSRGAGICNENGNEDAQRLAESSQKDKKKLKK</sequence>
<reference evidence="2 3" key="1">
    <citation type="journal article" date="2020" name="Microb. Genom.">
        <title>Genetic diversity of clinical and environmental Mucorales isolates obtained from an investigation of mucormycosis cases among solid organ transplant recipients.</title>
        <authorList>
            <person name="Nguyen M.H."/>
            <person name="Kaul D."/>
            <person name="Muto C."/>
            <person name="Cheng S.J."/>
            <person name="Richter R.A."/>
            <person name="Bruno V.M."/>
            <person name="Liu G."/>
            <person name="Beyhan S."/>
            <person name="Sundermann A.J."/>
            <person name="Mounaud S."/>
            <person name="Pasculle A.W."/>
            <person name="Nierman W.C."/>
            <person name="Driscoll E."/>
            <person name="Cumbie R."/>
            <person name="Clancy C.J."/>
            <person name="Dupont C.L."/>
        </authorList>
    </citation>
    <scope>NUCLEOTIDE SEQUENCE [LARGE SCALE GENOMIC DNA]</scope>
    <source>
        <strain evidence="2 3">GL24</strain>
    </source>
</reference>
<organism evidence="2 3">
    <name type="scientific">Rhizopus delemar</name>
    <dbReference type="NCBI Taxonomy" id="936053"/>
    <lineage>
        <taxon>Eukaryota</taxon>
        <taxon>Fungi</taxon>
        <taxon>Fungi incertae sedis</taxon>
        <taxon>Mucoromycota</taxon>
        <taxon>Mucoromycotina</taxon>
        <taxon>Mucoromycetes</taxon>
        <taxon>Mucorales</taxon>
        <taxon>Mucorineae</taxon>
        <taxon>Rhizopodaceae</taxon>
        <taxon>Rhizopus</taxon>
    </lineage>
</organism>
<feature type="region of interest" description="Disordered" evidence="1">
    <location>
        <begin position="210"/>
        <end position="233"/>
    </location>
</feature>
<evidence type="ECO:0000256" key="1">
    <source>
        <dbReference type="SAM" id="MobiDB-lite"/>
    </source>
</evidence>
<accession>A0A9P6YKM0</accession>
<comment type="caution">
    <text evidence="2">The sequence shown here is derived from an EMBL/GenBank/DDBJ whole genome shotgun (WGS) entry which is preliminary data.</text>
</comment>
<dbReference type="AlphaFoldDB" id="A0A9P6YKM0"/>
<gene>
    <name evidence="2" type="ORF">G6F50_013214</name>
</gene>
<evidence type="ECO:0000313" key="2">
    <source>
        <dbReference type="EMBL" id="KAG1551059.1"/>
    </source>
</evidence>
<keyword evidence="3" id="KW-1185">Reference proteome</keyword>
<name>A0A9P6YKM0_9FUNG</name>
<dbReference type="Proteomes" id="UP000740926">
    <property type="component" value="Unassembled WGS sequence"/>
</dbReference>
<evidence type="ECO:0000313" key="3">
    <source>
        <dbReference type="Proteomes" id="UP000740926"/>
    </source>
</evidence>